<feature type="region of interest" description="Disordered" evidence="3">
    <location>
        <begin position="427"/>
        <end position="451"/>
    </location>
</feature>
<feature type="region of interest" description="Disordered" evidence="3">
    <location>
        <begin position="329"/>
        <end position="355"/>
    </location>
</feature>
<feature type="compositionally biased region" description="Low complexity" evidence="3">
    <location>
        <begin position="960"/>
        <end position="972"/>
    </location>
</feature>
<feature type="region of interest" description="Disordered" evidence="3">
    <location>
        <begin position="866"/>
        <end position="896"/>
    </location>
</feature>
<feature type="region of interest" description="Disordered" evidence="3">
    <location>
        <begin position="929"/>
        <end position="1007"/>
    </location>
</feature>
<feature type="region of interest" description="Disordered" evidence="3">
    <location>
        <begin position="1039"/>
        <end position="1164"/>
    </location>
</feature>
<feature type="compositionally biased region" description="Low complexity" evidence="3">
    <location>
        <begin position="1192"/>
        <end position="1201"/>
    </location>
</feature>
<feature type="compositionally biased region" description="Low complexity" evidence="3">
    <location>
        <begin position="1070"/>
        <end position="1082"/>
    </location>
</feature>
<evidence type="ECO:0000313" key="5">
    <source>
        <dbReference type="EMBL" id="GAX82377.1"/>
    </source>
</evidence>
<feature type="compositionally biased region" description="Low complexity" evidence="3">
    <location>
        <begin position="329"/>
        <end position="342"/>
    </location>
</feature>
<organism evidence="5 6">
    <name type="scientific">Chlamydomonas eustigma</name>
    <dbReference type="NCBI Taxonomy" id="1157962"/>
    <lineage>
        <taxon>Eukaryota</taxon>
        <taxon>Viridiplantae</taxon>
        <taxon>Chlorophyta</taxon>
        <taxon>core chlorophytes</taxon>
        <taxon>Chlorophyceae</taxon>
        <taxon>CS clade</taxon>
        <taxon>Chlamydomonadales</taxon>
        <taxon>Chlamydomonadaceae</taxon>
        <taxon>Chlamydomonas</taxon>
    </lineage>
</organism>
<feature type="compositionally biased region" description="Basic and acidic residues" evidence="3">
    <location>
        <begin position="1127"/>
        <end position="1149"/>
    </location>
</feature>
<feature type="compositionally biased region" description="Low complexity" evidence="3">
    <location>
        <begin position="873"/>
        <end position="888"/>
    </location>
</feature>
<dbReference type="InterPro" id="IPR032714">
    <property type="entry name" value="DZIP1_N"/>
</dbReference>
<feature type="region of interest" description="Disordered" evidence="3">
    <location>
        <begin position="579"/>
        <end position="600"/>
    </location>
</feature>
<dbReference type="Proteomes" id="UP000232323">
    <property type="component" value="Unassembled WGS sequence"/>
</dbReference>
<comment type="caution">
    <text evidence="5">The sequence shown here is derived from an EMBL/GenBank/DDBJ whole genome shotgun (WGS) entry which is preliminary data.</text>
</comment>
<gene>
    <name evidence="5" type="ORF">CEUSTIGMA_g9805.t1</name>
</gene>
<dbReference type="PANTHER" id="PTHR21502">
    <property type="entry name" value="ZINC FINGER PROTEIN DZIP1"/>
    <property type="match status" value="1"/>
</dbReference>
<evidence type="ECO:0000313" key="6">
    <source>
        <dbReference type="Proteomes" id="UP000232323"/>
    </source>
</evidence>
<dbReference type="InterPro" id="IPR051241">
    <property type="entry name" value="DZIP_RILPL"/>
</dbReference>
<sequence length="1475" mass="160184">MTSFFPKHSTITLGRSMNGFVDLDFASRDQNVTLNAAPTFPAFKFESRRARIDWRLLHGVDINPIIRDVDLDTLEKVTSIIAFGDVEAEDTRYLTEMNFIKIFRLAQLTIEYLLYVQDCLQTTNTWLQLDRGNMERYCQAIRLRLRELDSHLKMNKKELRRARKTVKTYETMVSLGKVKGMNADAETLGHVGLHMTNNQQQSTSATALALESMMKRELAVMGERLSRAQAEAQELKVEREELFSQLKEVEVILQATAGPGGSMTAVSTIRSLQDQLNKANSDLKTAWREKVELQNQVDVLTIDNRLLLGRKQQQQQVPNEMMGAVELSRSSRQSSAVGSVAAEGTRTDFSPSASDPTVLSLLRTAEEDRRKLEGSLVESQAEVDALRRQLMKVMRDAASRPDDLKPAVIIGSQSEIALHASEASRRELEKRMSDMERDLTSRKKAQHDLEDELELTRQSAADSQRKLALTRQQLQEVTFALEAARQQQTKQPVGGLVKMDDQESQLAVLAELRSNKERLQQQVVQLQADNASLKAQLSEANLAVLQASQKSRLQDQALEDAQRQLEQLKKAWRDLQSQLRDEAEASRRTGSSAPFESGTVKEKIQDFERLADQSNASLNAAQLVSQPPSPEVKQLLERSGELKDSGSFKFTPPPAAASALRPDTPSGVTPPGGGGTTYVPLLATPAKPSEDEIRRLRAEVMARVTDRTPEQLSLLIEEELRVITENPYEYEDEDEQHFQSMLPYEMRGRPGVRSVEYHDNAVILEDTLQRLGPLIFDTLDAQIASFGMDSSKQVLSDKEYAAAMLVLEERRQRMLDLIPPERRDQAVFLRDALLTHLELMKRHYAPPAISSTAATTAAGHLAGTTWSSAAPGLSPMQQQQQLPSSSQQASDGVFGIRGDASGAYRLQGQYSNQEGVSAVSQLSRQPAFVSPSLTNSPLRIPEASYSSSIPQYNSHDIPAQQQISTTTPQSPTRAGSRVSAASGQLPPSPTGPSSPLNQSIGRYGGVGGTGTSLNASLNRSMRTSVTAVSALDQSLKRQAAQAAPLNQSLNRSRTGTTPTVLSPTGGSGGTRVVSGQSNVQAGGVAGGGVSPLNMSIRSTGSPSRLDYSSRQNESSSDDYNDNSFADNGRRREGNDSRRAGDGLRSERSVQEMSDVDSDVMDYGISGDPMMMPKIIAAGRAINAGGLGGEPRQQQQQQLSQQHNRGNNNIADSYKGPSAVPASNQQRPSTSGREVRKSWTDAPLPVQIPQPSVQQAHNAAFATSQQTGQLAVGSPATAGTGTEVAMSEGSIHSFHLSETMDSTRGSNSPFNARIRIQQKQAATVAAALNSSGGLLVDPASLLPPPPGKSTWTTVSPDATLRGAGMTRLGVSSASPPQLTSTASANTSNYIWLNTEGPADDVEAFNTTVDKFDATTSSAGTASWRAPRVGGGVLLGTTSSSVRAQDSAPAVSMKARIGNIISRQDSLESVSDIDWQD</sequence>
<feature type="domain" description="Cilium assembly protein DZIP1 N-terminal" evidence="4">
    <location>
        <begin position="43"/>
        <end position="160"/>
    </location>
</feature>
<keyword evidence="6" id="KW-1185">Reference proteome</keyword>
<feature type="compositionally biased region" description="Polar residues" evidence="3">
    <location>
        <begin position="944"/>
        <end position="954"/>
    </location>
</feature>
<accession>A0A250XH24</accession>
<dbReference type="OrthoDB" id="515971at2759"/>
<feature type="region of interest" description="Disordered" evidence="3">
    <location>
        <begin position="622"/>
        <end position="678"/>
    </location>
</feature>
<evidence type="ECO:0000256" key="1">
    <source>
        <dbReference type="ARBA" id="ARBA00023054"/>
    </source>
</evidence>
<feature type="compositionally biased region" description="Polar residues" evidence="3">
    <location>
        <begin position="1092"/>
        <end position="1111"/>
    </location>
</feature>
<keyword evidence="1 2" id="KW-0175">Coiled coil</keyword>
<feature type="compositionally biased region" description="Polar residues" evidence="3">
    <location>
        <begin position="1220"/>
        <end position="1231"/>
    </location>
</feature>
<proteinExistence type="predicted"/>
<dbReference type="EMBL" id="BEGY01000079">
    <property type="protein sequence ID" value="GAX82377.1"/>
    <property type="molecule type" value="Genomic_DNA"/>
</dbReference>
<dbReference type="Pfam" id="PF13815">
    <property type="entry name" value="Dzip-like_N"/>
    <property type="match status" value="1"/>
</dbReference>
<dbReference type="PANTHER" id="PTHR21502:SF3">
    <property type="entry name" value="CILIUM ASSEMBLY PROTEIN DZIP1L"/>
    <property type="match status" value="1"/>
</dbReference>
<evidence type="ECO:0000256" key="3">
    <source>
        <dbReference type="SAM" id="MobiDB-lite"/>
    </source>
</evidence>
<feature type="compositionally biased region" description="Polar residues" evidence="3">
    <location>
        <begin position="1044"/>
        <end position="1062"/>
    </location>
</feature>
<feature type="compositionally biased region" description="Basic and acidic residues" evidence="3">
    <location>
        <begin position="427"/>
        <end position="441"/>
    </location>
</feature>
<dbReference type="GO" id="GO:0005737">
    <property type="term" value="C:cytoplasm"/>
    <property type="evidence" value="ECO:0007669"/>
    <property type="project" value="UniProtKB-SubCell"/>
</dbReference>
<evidence type="ECO:0000259" key="4">
    <source>
        <dbReference type="Pfam" id="PF13815"/>
    </source>
</evidence>
<protein>
    <recommendedName>
        <fullName evidence="4">Cilium assembly protein DZIP1 N-terminal domain-containing protein</fullName>
    </recommendedName>
</protein>
<name>A0A250XH24_9CHLO</name>
<feature type="compositionally biased region" description="Basic and acidic residues" evidence="3">
    <location>
        <begin position="634"/>
        <end position="646"/>
    </location>
</feature>
<dbReference type="GO" id="GO:0008270">
    <property type="term" value="F:zinc ion binding"/>
    <property type="evidence" value="ECO:0007669"/>
    <property type="project" value="UniProtKB-KW"/>
</dbReference>
<feature type="coiled-coil region" evidence="2">
    <location>
        <begin position="218"/>
        <end position="252"/>
    </location>
</feature>
<feature type="region of interest" description="Disordered" evidence="3">
    <location>
        <begin position="1182"/>
        <end position="1236"/>
    </location>
</feature>
<evidence type="ECO:0000256" key="2">
    <source>
        <dbReference type="SAM" id="Coils"/>
    </source>
</evidence>
<reference evidence="5 6" key="1">
    <citation type="submission" date="2017-08" db="EMBL/GenBank/DDBJ databases">
        <title>Acidophilic green algal genome provides insights into adaptation to an acidic environment.</title>
        <authorList>
            <person name="Hirooka S."/>
            <person name="Hirose Y."/>
            <person name="Kanesaki Y."/>
            <person name="Higuchi S."/>
            <person name="Fujiwara T."/>
            <person name="Onuma R."/>
            <person name="Era A."/>
            <person name="Ohbayashi R."/>
            <person name="Uzuka A."/>
            <person name="Nozaki H."/>
            <person name="Yoshikawa H."/>
            <person name="Miyagishima S.Y."/>
        </authorList>
    </citation>
    <scope>NUCLEOTIDE SEQUENCE [LARGE SCALE GENOMIC DNA]</scope>
    <source>
        <strain evidence="5 6">NIES-2499</strain>
    </source>
</reference>